<dbReference type="Proteomes" id="UP000827721">
    <property type="component" value="Unassembled WGS sequence"/>
</dbReference>
<evidence type="ECO:0000256" key="1">
    <source>
        <dbReference type="SAM" id="Coils"/>
    </source>
</evidence>
<name>A0ABQ8IDT0_9ROSI</name>
<dbReference type="Gene3D" id="6.10.250.760">
    <property type="match status" value="1"/>
</dbReference>
<reference evidence="2 3" key="1">
    <citation type="submission" date="2021-02" db="EMBL/GenBank/DDBJ databases">
        <title>Plant Genome Project.</title>
        <authorList>
            <person name="Zhang R.-G."/>
        </authorList>
    </citation>
    <scope>NUCLEOTIDE SEQUENCE [LARGE SCALE GENOMIC DNA]</scope>
    <source>
        <tissue evidence="2">Leaves</tissue>
    </source>
</reference>
<proteinExistence type="predicted"/>
<keyword evidence="1" id="KW-0175">Coiled coil</keyword>
<evidence type="ECO:0000313" key="2">
    <source>
        <dbReference type="EMBL" id="KAH7574770.1"/>
    </source>
</evidence>
<dbReference type="EMBL" id="JAFEMO010000002">
    <property type="protein sequence ID" value="KAH7574770.1"/>
    <property type="molecule type" value="Genomic_DNA"/>
</dbReference>
<gene>
    <name evidence="2" type="ORF">JRO89_XS02G0002500</name>
</gene>
<keyword evidence="3" id="KW-1185">Reference proteome</keyword>
<feature type="coiled-coil region" evidence="1">
    <location>
        <begin position="20"/>
        <end position="72"/>
    </location>
</feature>
<accession>A0ABQ8IDT0</accession>
<evidence type="ECO:0000313" key="3">
    <source>
        <dbReference type="Proteomes" id="UP000827721"/>
    </source>
</evidence>
<sequence length="133" mass="15449">MTEMNESTLATNKMPIWASLQKTLEELREMEKDIDRKNEEAAAIVKMQAAEIAELEATLKKEKKLRKGYADAMEAIRLRERERQRQIESGNDPSASKRTARLKELVAYWKEQAEKKQNHIGEEVDDDDKTEEV</sequence>
<organism evidence="2 3">
    <name type="scientific">Xanthoceras sorbifolium</name>
    <dbReference type="NCBI Taxonomy" id="99658"/>
    <lineage>
        <taxon>Eukaryota</taxon>
        <taxon>Viridiplantae</taxon>
        <taxon>Streptophyta</taxon>
        <taxon>Embryophyta</taxon>
        <taxon>Tracheophyta</taxon>
        <taxon>Spermatophyta</taxon>
        <taxon>Magnoliopsida</taxon>
        <taxon>eudicotyledons</taxon>
        <taxon>Gunneridae</taxon>
        <taxon>Pentapetalae</taxon>
        <taxon>rosids</taxon>
        <taxon>malvids</taxon>
        <taxon>Sapindales</taxon>
        <taxon>Sapindaceae</taxon>
        <taxon>Xanthoceroideae</taxon>
        <taxon>Xanthoceras</taxon>
    </lineage>
</organism>
<comment type="caution">
    <text evidence="2">The sequence shown here is derived from an EMBL/GenBank/DDBJ whole genome shotgun (WGS) entry which is preliminary data.</text>
</comment>
<protein>
    <submittedName>
        <fullName evidence="2">Uncharacterized protein</fullName>
    </submittedName>
</protein>